<feature type="binding site" evidence="5">
    <location>
        <position position="129"/>
    </location>
    <ligand>
        <name>ATP</name>
        <dbReference type="ChEBI" id="CHEBI:30616"/>
    </ligand>
</feature>
<keyword evidence="4 5" id="KW-0418">Kinase</keyword>
<keyword evidence="5 7" id="KW-0067">ATP-binding</keyword>
<comment type="similarity">
    <text evidence="5 6">Belongs to the adenylate kinase family.</text>
</comment>
<proteinExistence type="inferred from homology"/>
<feature type="binding site" evidence="5">
    <location>
        <position position="37"/>
    </location>
    <ligand>
        <name>AMP</name>
        <dbReference type="ChEBI" id="CHEBI:456215"/>
    </ligand>
</feature>
<feature type="region of interest" description="NMP" evidence="5">
    <location>
        <begin position="31"/>
        <end position="60"/>
    </location>
</feature>
<keyword evidence="1 5" id="KW-0808">Transferase</keyword>
<accession>A0A2S8AB81</accession>
<dbReference type="GO" id="GO:0005737">
    <property type="term" value="C:cytoplasm"/>
    <property type="evidence" value="ECO:0007669"/>
    <property type="project" value="UniProtKB-SubCell"/>
</dbReference>
<dbReference type="AlphaFoldDB" id="A0A2S8AB81"/>
<feature type="binding site" evidence="5">
    <location>
        <position position="93"/>
    </location>
    <ligand>
        <name>AMP</name>
        <dbReference type="ChEBI" id="CHEBI:456215"/>
    </ligand>
</feature>
<comment type="subunit">
    <text evidence="5 7">Monomer.</text>
</comment>
<dbReference type="RefSeq" id="WP_105193164.1">
    <property type="nucleotide sequence ID" value="NZ_PSZM01000040.1"/>
</dbReference>
<comment type="function">
    <text evidence="5">Catalyzes the reversible transfer of the terminal phosphate group between ATP and AMP. Plays an important role in cellular energy homeostasis and in adenine nucleotide metabolism.</text>
</comment>
<comment type="subcellular location">
    <subcellularLocation>
        <location evidence="5 7">Cytoplasm</location>
    </subcellularLocation>
</comment>
<evidence type="ECO:0000256" key="2">
    <source>
        <dbReference type="ARBA" id="ARBA00022727"/>
    </source>
</evidence>
<dbReference type="Pfam" id="PF00406">
    <property type="entry name" value="ADK"/>
    <property type="match status" value="1"/>
</dbReference>
<keyword evidence="5" id="KW-0963">Cytoplasm</keyword>
<dbReference type="NCBIfam" id="NF011104">
    <property type="entry name" value="PRK14531.1"/>
    <property type="match status" value="1"/>
</dbReference>
<feature type="binding site" evidence="5">
    <location>
        <position position="147"/>
    </location>
    <ligand>
        <name>AMP</name>
        <dbReference type="ChEBI" id="CHEBI:456215"/>
    </ligand>
</feature>
<comment type="caution">
    <text evidence="5">Lacks conserved residue(s) required for the propagation of feature annotation.</text>
</comment>
<comment type="catalytic activity">
    <reaction evidence="5 7">
        <text>AMP + ATP = 2 ADP</text>
        <dbReference type="Rhea" id="RHEA:12973"/>
        <dbReference type="ChEBI" id="CHEBI:30616"/>
        <dbReference type="ChEBI" id="CHEBI:456215"/>
        <dbReference type="ChEBI" id="CHEBI:456216"/>
        <dbReference type="EC" id="2.7.4.3"/>
    </reaction>
</comment>
<dbReference type="InterPro" id="IPR027417">
    <property type="entry name" value="P-loop_NTPase"/>
</dbReference>
<dbReference type="CDD" id="cd01428">
    <property type="entry name" value="ADK"/>
    <property type="match status" value="1"/>
</dbReference>
<evidence type="ECO:0000256" key="5">
    <source>
        <dbReference type="HAMAP-Rule" id="MF_00235"/>
    </source>
</evidence>
<evidence type="ECO:0000313" key="8">
    <source>
        <dbReference type="EMBL" id="PQL91793.1"/>
    </source>
</evidence>
<dbReference type="NCBIfam" id="NF011105">
    <property type="entry name" value="PRK14532.1"/>
    <property type="match status" value="1"/>
</dbReference>
<evidence type="ECO:0000256" key="7">
    <source>
        <dbReference type="RuleBase" id="RU003331"/>
    </source>
</evidence>
<evidence type="ECO:0000313" key="9">
    <source>
        <dbReference type="Proteomes" id="UP000238042"/>
    </source>
</evidence>
<feature type="binding site" evidence="5">
    <location>
        <begin position="58"/>
        <end position="60"/>
    </location>
    <ligand>
        <name>AMP</name>
        <dbReference type="ChEBI" id="CHEBI:456215"/>
    </ligand>
</feature>
<dbReference type="EMBL" id="PSZM01000040">
    <property type="protein sequence ID" value="PQL91793.1"/>
    <property type="molecule type" value="Genomic_DNA"/>
</dbReference>
<dbReference type="PRINTS" id="PR00094">
    <property type="entry name" value="ADENYLTKNASE"/>
</dbReference>
<dbReference type="GO" id="GO:0005524">
    <property type="term" value="F:ATP binding"/>
    <property type="evidence" value="ECO:0007669"/>
    <property type="project" value="UniProtKB-UniRule"/>
</dbReference>
<gene>
    <name evidence="5" type="primary">adk</name>
    <name evidence="8" type="ORF">C4S77_08310</name>
</gene>
<dbReference type="InterPro" id="IPR033690">
    <property type="entry name" value="Adenylat_kinase_CS"/>
</dbReference>
<keyword evidence="2 5" id="KW-0545">Nucleotide biosynthesis</keyword>
<protein>
    <recommendedName>
        <fullName evidence="5 7">Adenylate kinase</fullName>
        <shortName evidence="5">AK</shortName>
        <ecNumber evidence="5 7">2.7.4.3</ecNumber>
    </recommendedName>
    <alternativeName>
        <fullName evidence="5">ATP-AMP transphosphorylase</fullName>
    </alternativeName>
    <alternativeName>
        <fullName evidence="5">ATP:AMP phosphotransferase</fullName>
    </alternativeName>
    <alternativeName>
        <fullName evidence="5">Adenylate monophosphate kinase</fullName>
    </alternativeName>
</protein>
<feature type="binding site" evidence="5">
    <location>
        <begin position="11"/>
        <end position="16"/>
    </location>
    <ligand>
        <name>ATP</name>
        <dbReference type="ChEBI" id="CHEBI:30616"/>
    </ligand>
</feature>
<feature type="binding site" evidence="5">
    <location>
        <position position="135"/>
    </location>
    <ligand>
        <name>AMP</name>
        <dbReference type="ChEBI" id="CHEBI:456215"/>
    </ligand>
</feature>
<dbReference type="PROSITE" id="PS00113">
    <property type="entry name" value="ADENYLATE_KINASE"/>
    <property type="match status" value="1"/>
</dbReference>
<comment type="domain">
    <text evidence="5">Consists of three domains, a large central CORE domain and two small peripheral domains, NMPbind and LID, which undergo movements during catalysis. The LID domain closes over the site of phosphoryl transfer upon ATP binding. Assembling and dissambling the active center during each catalytic cycle provides an effective means to prevent ATP hydrolysis.</text>
</comment>
<evidence type="ECO:0000256" key="3">
    <source>
        <dbReference type="ARBA" id="ARBA00022741"/>
    </source>
</evidence>
<evidence type="ECO:0000256" key="4">
    <source>
        <dbReference type="ARBA" id="ARBA00022777"/>
    </source>
</evidence>
<dbReference type="NCBIfam" id="NF001381">
    <property type="entry name" value="PRK00279.1-3"/>
    <property type="match status" value="1"/>
</dbReference>
<dbReference type="Proteomes" id="UP000238042">
    <property type="component" value="Unassembled WGS sequence"/>
</dbReference>
<dbReference type="NCBIfam" id="TIGR01351">
    <property type="entry name" value="adk"/>
    <property type="match status" value="1"/>
</dbReference>
<evidence type="ECO:0000256" key="6">
    <source>
        <dbReference type="RuleBase" id="RU003330"/>
    </source>
</evidence>
<feature type="binding site" evidence="5">
    <location>
        <begin position="86"/>
        <end position="89"/>
    </location>
    <ligand>
        <name>AMP</name>
        <dbReference type="ChEBI" id="CHEBI:456215"/>
    </ligand>
</feature>
<dbReference type="SUPFAM" id="SSF52540">
    <property type="entry name" value="P-loop containing nucleoside triphosphate hydrolases"/>
    <property type="match status" value="1"/>
</dbReference>
<feature type="binding site" evidence="5">
    <location>
        <position position="32"/>
    </location>
    <ligand>
        <name>AMP</name>
        <dbReference type="ChEBI" id="CHEBI:456215"/>
    </ligand>
</feature>
<dbReference type="EC" id="2.7.4.3" evidence="5 7"/>
<dbReference type="OrthoDB" id="9805030at2"/>
<comment type="pathway">
    <text evidence="5">Purine metabolism; AMP biosynthesis via salvage pathway; AMP from ADP: step 1/1.</text>
</comment>
<dbReference type="PANTHER" id="PTHR23359">
    <property type="entry name" value="NUCLEOTIDE KINASE"/>
    <property type="match status" value="1"/>
</dbReference>
<keyword evidence="9" id="KW-1185">Reference proteome</keyword>
<sequence>MIIIVLFGPPGSGKGTQAQILAQRFHLMHISTGDLFRYNMKNNTPLGLEAKSYIEKGKLVPDELTTEMLKDELQRNSDQKGFILDGYPRTTSQAEALDHLLQELYNSDVDKTLALHVEDEALVKRILKRSIDSGRSDDGDENIIRNRIKEYYEKTEIVSEYYKNQNKLVEVKGEGNIEEITQALSHELEEILQSKD</sequence>
<dbReference type="NCBIfam" id="NF011100">
    <property type="entry name" value="PRK14527.1"/>
    <property type="match status" value="1"/>
</dbReference>
<dbReference type="Gene3D" id="3.40.50.300">
    <property type="entry name" value="P-loop containing nucleotide triphosphate hydrolases"/>
    <property type="match status" value="1"/>
</dbReference>
<dbReference type="GO" id="GO:0004017">
    <property type="term" value="F:AMP kinase activity"/>
    <property type="evidence" value="ECO:0007669"/>
    <property type="project" value="UniProtKB-UniRule"/>
</dbReference>
<dbReference type="UniPathway" id="UPA00588">
    <property type="reaction ID" value="UER00649"/>
</dbReference>
<dbReference type="HAMAP" id="MF_00235">
    <property type="entry name" value="Adenylate_kinase_Adk"/>
    <property type="match status" value="1"/>
</dbReference>
<dbReference type="InterPro" id="IPR006259">
    <property type="entry name" value="Adenyl_kin_sub"/>
</dbReference>
<dbReference type="GO" id="GO:0044209">
    <property type="term" value="P:AMP salvage"/>
    <property type="evidence" value="ECO:0007669"/>
    <property type="project" value="UniProtKB-UniRule"/>
</dbReference>
<feature type="binding site" evidence="5">
    <location>
        <position position="175"/>
    </location>
    <ligand>
        <name>ATP</name>
        <dbReference type="ChEBI" id="CHEBI:30616"/>
    </ligand>
</feature>
<name>A0A2S8AB81_9FLAO</name>
<keyword evidence="3 5" id="KW-0547">Nucleotide-binding</keyword>
<dbReference type="InterPro" id="IPR000850">
    <property type="entry name" value="Adenylat/UMP-CMP_kin"/>
</dbReference>
<organism evidence="8 9">
    <name type="scientific">Apibacter adventoris</name>
    <dbReference type="NCBI Taxonomy" id="1679466"/>
    <lineage>
        <taxon>Bacteria</taxon>
        <taxon>Pseudomonadati</taxon>
        <taxon>Bacteroidota</taxon>
        <taxon>Flavobacteriia</taxon>
        <taxon>Flavobacteriales</taxon>
        <taxon>Weeksellaceae</taxon>
        <taxon>Apibacter</taxon>
    </lineage>
</organism>
<evidence type="ECO:0000256" key="1">
    <source>
        <dbReference type="ARBA" id="ARBA00022679"/>
    </source>
</evidence>
<comment type="caution">
    <text evidence="8">The sequence shown here is derived from an EMBL/GenBank/DDBJ whole genome shotgun (WGS) entry which is preliminary data.</text>
</comment>
<reference evidence="8 9" key="1">
    <citation type="submission" date="2018-02" db="EMBL/GenBank/DDBJ databases">
        <title>Genome sequences of Apibacter spp., gut symbionts of Asian honey bees.</title>
        <authorList>
            <person name="Kwong W.K."/>
            <person name="Steele M.I."/>
            <person name="Moran N.A."/>
        </authorList>
    </citation>
    <scope>NUCLEOTIDE SEQUENCE [LARGE SCALE GENOMIC DNA]</scope>
    <source>
        <strain evidence="9">wkB301</strain>
    </source>
</reference>